<feature type="non-terminal residue" evidence="1">
    <location>
        <position position="1"/>
    </location>
</feature>
<dbReference type="EMBL" id="QWLN02002294">
    <property type="protein sequence ID" value="TEA40733.1"/>
    <property type="molecule type" value="Genomic_DNA"/>
</dbReference>
<proteinExistence type="predicted"/>
<keyword evidence="2" id="KW-1185">Reference proteome</keyword>
<name>A0A484GYN5_SOUCH</name>
<comment type="caution">
    <text evidence="1">The sequence shown here is derived from an EMBL/GenBank/DDBJ whole genome shotgun (WGS) entry which is preliminary data.</text>
</comment>
<reference evidence="1 2" key="1">
    <citation type="journal article" date="2018" name="Genomics">
        <title>Molecular footprints of inshore aquatic adaptation in Indo-Pacific humpback dolphin (Sousa chinensis).</title>
        <authorList>
            <person name="Ming Y."/>
            <person name="Jian J."/>
            <person name="Yu F."/>
            <person name="Yu X."/>
            <person name="Wang J."/>
            <person name="Liu W."/>
        </authorList>
    </citation>
    <scope>NUCLEOTIDE SEQUENCE [LARGE SCALE GENOMIC DNA]</scope>
    <source>
        <strain evidence="1">MY-2018</strain>
        <tissue evidence="1">Skin</tissue>
    </source>
</reference>
<accession>A0A484GYN5</accession>
<organism evidence="1 2">
    <name type="scientific">Sousa chinensis</name>
    <name type="common">Indo-pacific humpbacked dolphin</name>
    <name type="synonym">Steno chinensis</name>
    <dbReference type="NCBI Taxonomy" id="103600"/>
    <lineage>
        <taxon>Eukaryota</taxon>
        <taxon>Metazoa</taxon>
        <taxon>Chordata</taxon>
        <taxon>Craniata</taxon>
        <taxon>Vertebrata</taxon>
        <taxon>Euteleostomi</taxon>
        <taxon>Mammalia</taxon>
        <taxon>Eutheria</taxon>
        <taxon>Laurasiatheria</taxon>
        <taxon>Artiodactyla</taxon>
        <taxon>Whippomorpha</taxon>
        <taxon>Cetacea</taxon>
        <taxon>Odontoceti</taxon>
        <taxon>Delphinidae</taxon>
        <taxon>Sousa</taxon>
    </lineage>
</organism>
<dbReference type="Proteomes" id="UP000295264">
    <property type="component" value="Unassembled WGS sequence"/>
</dbReference>
<evidence type="ECO:0000313" key="1">
    <source>
        <dbReference type="EMBL" id="TEA40733.1"/>
    </source>
</evidence>
<protein>
    <submittedName>
        <fullName evidence="1">Uncharacterized protein</fullName>
    </submittedName>
</protein>
<dbReference type="AlphaFoldDB" id="A0A484GYN5"/>
<sequence>TSLFQLHRLIEYSPYHRCDVYRNAFKKRLNQEVANLQLDFNLLAFNNA</sequence>
<gene>
    <name evidence="1" type="ORF">DBR06_SOUSAS1310028</name>
</gene>
<evidence type="ECO:0000313" key="2">
    <source>
        <dbReference type="Proteomes" id="UP000295264"/>
    </source>
</evidence>